<gene>
    <name evidence="2" type="ORF">DEO72_LG11g3620</name>
</gene>
<dbReference type="Proteomes" id="UP000501690">
    <property type="component" value="Linkage Group LG11"/>
</dbReference>
<keyword evidence="3" id="KW-1185">Reference proteome</keyword>
<accession>A0A4D6NRX3</accession>
<dbReference type="InterPro" id="IPR010608">
    <property type="entry name" value="DUF1195"/>
</dbReference>
<dbReference type="Pfam" id="PF06708">
    <property type="entry name" value="DUF1195"/>
    <property type="match status" value="1"/>
</dbReference>
<keyword evidence="1" id="KW-1133">Transmembrane helix</keyword>
<dbReference type="AlphaFoldDB" id="A0A4D6NRX3"/>
<name>A0A4D6NRX3_VIGUN</name>
<keyword evidence="1" id="KW-0472">Membrane</keyword>
<keyword evidence="1" id="KW-0812">Transmembrane</keyword>
<evidence type="ECO:0000313" key="3">
    <source>
        <dbReference type="Proteomes" id="UP000501690"/>
    </source>
</evidence>
<organism evidence="2 3">
    <name type="scientific">Vigna unguiculata</name>
    <name type="common">Cowpea</name>
    <dbReference type="NCBI Taxonomy" id="3917"/>
    <lineage>
        <taxon>Eukaryota</taxon>
        <taxon>Viridiplantae</taxon>
        <taxon>Streptophyta</taxon>
        <taxon>Embryophyta</taxon>
        <taxon>Tracheophyta</taxon>
        <taxon>Spermatophyta</taxon>
        <taxon>Magnoliopsida</taxon>
        <taxon>eudicotyledons</taxon>
        <taxon>Gunneridae</taxon>
        <taxon>Pentapetalae</taxon>
        <taxon>rosids</taxon>
        <taxon>fabids</taxon>
        <taxon>Fabales</taxon>
        <taxon>Fabaceae</taxon>
        <taxon>Papilionoideae</taxon>
        <taxon>50 kb inversion clade</taxon>
        <taxon>NPAAA clade</taxon>
        <taxon>indigoferoid/millettioid clade</taxon>
        <taxon>Phaseoleae</taxon>
        <taxon>Vigna</taxon>
    </lineage>
</organism>
<sequence>MTKRGIHDADSRNADRKRHFLFWVLALVILVALWTVFAGSVTLKWSTTNNDDFDSNIFQDLDVLEVEEREKVVRQMWDVYSRTRTNYVGLPKFWWEAFEAAYEELVSDVREVRDGAVSEIAKMSLLRSLPFQSHRCLIAVDVKAVSKEI</sequence>
<dbReference type="EMBL" id="CP039355">
    <property type="protein sequence ID" value="QCE16603.1"/>
    <property type="molecule type" value="Genomic_DNA"/>
</dbReference>
<evidence type="ECO:0000256" key="1">
    <source>
        <dbReference type="SAM" id="Phobius"/>
    </source>
</evidence>
<feature type="transmembrane region" description="Helical" evidence="1">
    <location>
        <begin position="20"/>
        <end position="43"/>
    </location>
</feature>
<protein>
    <submittedName>
        <fullName evidence="2">Uncharacterized protein</fullName>
    </submittedName>
</protein>
<reference evidence="2 3" key="1">
    <citation type="submission" date="2019-04" db="EMBL/GenBank/DDBJ databases">
        <title>An improved genome assembly and genetic linkage map for asparagus bean, Vigna unguiculata ssp. sesquipedialis.</title>
        <authorList>
            <person name="Xia Q."/>
            <person name="Zhang R."/>
            <person name="Dong Y."/>
        </authorList>
    </citation>
    <scope>NUCLEOTIDE SEQUENCE [LARGE SCALE GENOMIC DNA]</scope>
    <source>
        <tissue evidence="2">Leaf</tissue>
    </source>
</reference>
<evidence type="ECO:0000313" key="2">
    <source>
        <dbReference type="EMBL" id="QCE16603.1"/>
    </source>
</evidence>
<proteinExistence type="predicted"/>
<dbReference type="PANTHER" id="PTHR34358:SF7">
    <property type="entry name" value="SUGAR TRANSPORTER"/>
    <property type="match status" value="1"/>
</dbReference>
<dbReference type="PANTHER" id="PTHR34358">
    <property type="entry name" value="OS03G0411600 PROTEIN"/>
    <property type="match status" value="1"/>
</dbReference>